<evidence type="ECO:0000313" key="4">
    <source>
        <dbReference type="EMBL" id="POM84901.1"/>
    </source>
</evidence>
<dbReference type="GO" id="GO:0006744">
    <property type="term" value="P:ubiquinone biosynthetic process"/>
    <property type="evidence" value="ECO:0007669"/>
    <property type="project" value="TreeGrafter"/>
</dbReference>
<evidence type="ECO:0000259" key="3">
    <source>
        <dbReference type="Pfam" id="PF01494"/>
    </source>
</evidence>
<dbReference type="Gene3D" id="3.30.9.10">
    <property type="entry name" value="D-Amino Acid Oxidase, subunit A, domain 2"/>
    <property type="match status" value="1"/>
</dbReference>
<reference evidence="4 5" key="1">
    <citation type="submission" date="2014-04" db="EMBL/GenBank/DDBJ databases">
        <title>Comparative Genomics of Cryptosporidium Species.</title>
        <authorList>
            <person name="Silva J.C."/>
            <person name="Su Q."/>
            <person name="Chalmers R."/>
            <person name="Chibucos M.C."/>
            <person name="Elwin K."/>
            <person name="Godinez A."/>
            <person name="Guo F."/>
            <person name="Huynh K."/>
            <person name="Orvis J."/>
            <person name="Ott S."/>
            <person name="Sadzewicz L."/>
            <person name="Sengamalay N."/>
            <person name="Shetty A."/>
            <person name="Sun M."/>
            <person name="Tallon L."/>
            <person name="Xiao L."/>
            <person name="Zhang H."/>
            <person name="Fraser C.M."/>
            <person name="Zhu G."/>
            <person name="Kissinger J."/>
            <person name="Widmer G."/>
        </authorList>
    </citation>
    <scope>NUCLEOTIDE SEQUENCE [LARGE SCALE GENOMIC DNA]</scope>
    <source>
        <strain evidence="4 5">UKMEL1</strain>
    </source>
</reference>
<dbReference type="InterPro" id="IPR050641">
    <property type="entry name" value="RIFMO-like"/>
</dbReference>
<name>A0A2P4Z4G2_9CRYT</name>
<dbReference type="Gene3D" id="3.50.50.60">
    <property type="entry name" value="FAD/NAD(P)-binding domain"/>
    <property type="match status" value="1"/>
</dbReference>
<dbReference type="GO" id="GO:0016709">
    <property type="term" value="F:oxidoreductase activity, acting on paired donors, with incorporation or reduction of molecular oxygen, NAD(P)H as one donor, and incorporation of one atom of oxygen"/>
    <property type="evidence" value="ECO:0007669"/>
    <property type="project" value="UniProtKB-ARBA"/>
</dbReference>
<keyword evidence="2" id="KW-0274">FAD</keyword>
<keyword evidence="5" id="KW-1185">Reference proteome</keyword>
<dbReference type="GO" id="GO:0071949">
    <property type="term" value="F:FAD binding"/>
    <property type="evidence" value="ECO:0007669"/>
    <property type="project" value="InterPro"/>
</dbReference>
<dbReference type="EMBL" id="JIBK01000048">
    <property type="protein sequence ID" value="POM84901.1"/>
    <property type="molecule type" value="Genomic_DNA"/>
</dbReference>
<dbReference type="SUPFAM" id="SSF51905">
    <property type="entry name" value="FAD/NAD(P)-binding domain"/>
    <property type="match status" value="1"/>
</dbReference>
<gene>
    <name evidence="4" type="ORF">CmeUKMEL1_14710</name>
</gene>
<dbReference type="Proteomes" id="UP000236928">
    <property type="component" value="Unassembled WGS sequence"/>
</dbReference>
<evidence type="ECO:0000256" key="1">
    <source>
        <dbReference type="ARBA" id="ARBA00022630"/>
    </source>
</evidence>
<organism evidence="4 5">
    <name type="scientific">Cryptosporidium meleagridis</name>
    <dbReference type="NCBI Taxonomy" id="93969"/>
    <lineage>
        <taxon>Eukaryota</taxon>
        <taxon>Sar</taxon>
        <taxon>Alveolata</taxon>
        <taxon>Apicomplexa</taxon>
        <taxon>Conoidasida</taxon>
        <taxon>Coccidia</taxon>
        <taxon>Eucoccidiorida</taxon>
        <taxon>Eimeriorina</taxon>
        <taxon>Cryptosporidiidae</taxon>
        <taxon>Cryptosporidium</taxon>
    </lineage>
</organism>
<evidence type="ECO:0000256" key="2">
    <source>
        <dbReference type="ARBA" id="ARBA00022827"/>
    </source>
</evidence>
<dbReference type="InterPro" id="IPR002938">
    <property type="entry name" value="FAD-bd"/>
</dbReference>
<comment type="caution">
    <text evidence="4">The sequence shown here is derived from an EMBL/GenBank/DDBJ whole genome shotgun (WGS) entry which is preliminary data.</text>
</comment>
<protein>
    <submittedName>
        <fullName evidence="4">FAD binding domain protein</fullName>
    </submittedName>
</protein>
<dbReference type="Pfam" id="PF01494">
    <property type="entry name" value="FAD_binding_3"/>
    <property type="match status" value="1"/>
</dbReference>
<dbReference type="AlphaFoldDB" id="A0A2P4Z4G2"/>
<dbReference type="OrthoDB" id="1716816at2759"/>
<dbReference type="PANTHER" id="PTHR43004">
    <property type="entry name" value="TRK SYSTEM POTASSIUM UPTAKE PROTEIN"/>
    <property type="match status" value="1"/>
</dbReference>
<dbReference type="VEuPathDB" id="CryptoDB:CmeUKMEL1_14710"/>
<sequence>MGVKKRTQVLIVGMGPVESDFLVGADGAKSQDLAKVCMELKQEIVDECNNIKLVPTTSMLYFILNPSLIGVMVLHDISQGNFVIHIPLVSSSFEKLDLDLFKHIFPSLISQVCKKNINLEVKSMERWNMSAQVLDSFVDEKTNRIVLIGDSAHRLPHLEDLGRI</sequence>
<dbReference type="InterPro" id="IPR036188">
    <property type="entry name" value="FAD/NAD-bd_sf"/>
</dbReference>
<accession>A0A2P4Z4G2</accession>
<proteinExistence type="predicted"/>
<feature type="domain" description="FAD-binding" evidence="3">
    <location>
        <begin position="17"/>
        <end position="156"/>
    </location>
</feature>
<dbReference type="PANTHER" id="PTHR43004:SF6">
    <property type="entry name" value="FAD_NAD(P)-BINDING OXIDOREDUCTASE FAMILY PROTEIN"/>
    <property type="match status" value="1"/>
</dbReference>
<dbReference type="GO" id="GO:0005739">
    <property type="term" value="C:mitochondrion"/>
    <property type="evidence" value="ECO:0007669"/>
    <property type="project" value="TreeGrafter"/>
</dbReference>
<evidence type="ECO:0000313" key="5">
    <source>
        <dbReference type="Proteomes" id="UP000236928"/>
    </source>
</evidence>
<keyword evidence="1" id="KW-0285">Flavoprotein</keyword>